<evidence type="ECO:0000256" key="1">
    <source>
        <dbReference type="SAM" id="MobiDB-lite"/>
    </source>
</evidence>
<gene>
    <name evidence="3" type="ORF">PLOB_00012677</name>
</gene>
<dbReference type="InterPro" id="IPR017850">
    <property type="entry name" value="Alkaline_phosphatase_core_sf"/>
</dbReference>
<comment type="caution">
    <text evidence="3">The sequence shown here is derived from an EMBL/GenBank/DDBJ whole genome shotgun (WGS) entry which is preliminary data.</text>
</comment>
<evidence type="ECO:0000256" key="2">
    <source>
        <dbReference type="SAM" id="Phobius"/>
    </source>
</evidence>
<feature type="region of interest" description="Disordered" evidence="1">
    <location>
        <begin position="75"/>
        <end position="122"/>
    </location>
</feature>
<dbReference type="PANTHER" id="PTHR10974:SF39">
    <property type="entry name" value="E2F TRANSCRIPTION FACTOR CC-MB DOMAIN-CONTAINING PROTEIN"/>
    <property type="match status" value="1"/>
</dbReference>
<evidence type="ECO:0000313" key="4">
    <source>
        <dbReference type="Proteomes" id="UP001159405"/>
    </source>
</evidence>
<dbReference type="Pfam" id="PF02995">
    <property type="entry name" value="DUF229"/>
    <property type="match status" value="1"/>
</dbReference>
<name>A0ABN8NDC1_9CNID</name>
<proteinExistence type="predicted"/>
<dbReference type="SUPFAM" id="SSF53649">
    <property type="entry name" value="Alkaline phosphatase-like"/>
    <property type="match status" value="1"/>
</dbReference>
<dbReference type="EMBL" id="CALNXK010000017">
    <property type="protein sequence ID" value="CAH3105131.1"/>
    <property type="molecule type" value="Genomic_DNA"/>
</dbReference>
<reference evidence="3 4" key="1">
    <citation type="submission" date="2022-05" db="EMBL/GenBank/DDBJ databases">
        <authorList>
            <consortium name="Genoscope - CEA"/>
            <person name="William W."/>
        </authorList>
    </citation>
    <scope>NUCLEOTIDE SEQUENCE [LARGE SCALE GENOMIC DNA]</scope>
</reference>
<protein>
    <submittedName>
        <fullName evidence="3">Uncharacterized protein</fullName>
    </submittedName>
</protein>
<dbReference type="PANTHER" id="PTHR10974">
    <property type="entry name" value="FI08016P-RELATED"/>
    <property type="match status" value="1"/>
</dbReference>
<dbReference type="Gene3D" id="3.40.720.10">
    <property type="entry name" value="Alkaline Phosphatase, subunit A"/>
    <property type="match status" value="1"/>
</dbReference>
<keyword evidence="2" id="KW-0472">Membrane</keyword>
<accession>A0ABN8NDC1</accession>
<feature type="transmembrane region" description="Helical" evidence="2">
    <location>
        <begin position="21"/>
        <end position="40"/>
    </location>
</feature>
<dbReference type="InterPro" id="IPR004245">
    <property type="entry name" value="DUF229"/>
</dbReference>
<organism evidence="3 4">
    <name type="scientific">Porites lobata</name>
    <dbReference type="NCBI Taxonomy" id="104759"/>
    <lineage>
        <taxon>Eukaryota</taxon>
        <taxon>Metazoa</taxon>
        <taxon>Cnidaria</taxon>
        <taxon>Anthozoa</taxon>
        <taxon>Hexacorallia</taxon>
        <taxon>Scleractinia</taxon>
        <taxon>Fungiina</taxon>
        <taxon>Poritidae</taxon>
        <taxon>Porites</taxon>
    </lineage>
</organism>
<keyword evidence="4" id="KW-1185">Reference proteome</keyword>
<keyword evidence="2" id="KW-1133">Transmembrane helix</keyword>
<keyword evidence="2" id="KW-0812">Transmembrane</keyword>
<evidence type="ECO:0000313" key="3">
    <source>
        <dbReference type="EMBL" id="CAH3105131.1"/>
    </source>
</evidence>
<dbReference type="Proteomes" id="UP001159405">
    <property type="component" value="Unassembled WGS sequence"/>
</dbReference>
<sequence length="909" mass="102364">MECFRLNGIRRLFLFPIRLRKTRVFLSVMVALAILHLYLFNCERFPHDRLIRCRDAGKMASLATLVIDVNLQKAKGSNSRPGKLGGYEKRNKNSKNPPPVSQPSLVTTDDAERTDSYESSSRVTLISTNATKEQSHGRCKDDTLLTRSNKHTYGTCTPHKAADDACGLAERLYFYDPSLSECKTNKEKGEICSLTTKIVKKRTVLKANCDSRICRKFETHKNSKSQSDSLIFGVFVLDPEEGLLRSARNFSQVSELETQLPRIAVQSFQNKFNFVFVKCFSAVNEQSLFSQLITIPAEITTEKAPKQRAKNTINVNIVLLDSVSRPHFYRSLPKTIQTFKTLTQRALSAKVFDFELFQAVHGHTTHNEHALFTGQLLPELDPEVRSPSVKPEVLFGQFKTAGYQTLWQDDLCWTGGWGLVNDLAADDWEELHSKLKESSVDNTGLTHSSCEVLGSYGVDNPFNGPDQICFNGRLQHDYILKYTADLLATISTSRKSRPLFSFTSLNVAHDDEGRRIQSLDSDLARYVTTMATNQDTLTILLADHGNTYTEYTYTSLEGRFEMFHPSLFVIVPKKVAGLLGKDAMNALEVNQRRLVTMIDLHRSFMSLAGPITRFVNSTGIFTPISPGRTCHDVELRTPNLCVCEGWDSPTTNDSSKISLVEFAVGELNNMILAQFTKNPKSNAAKQYPVLGACKRLRPLRFENVRERGSREDGALITTFDVYVRAGNVVKQDEDVIHLEVKSKAVADYHSLEMELIHFDRLTLFGKYTLCADQDVLPKLCICSEEKDRENRTTKLEKVPWADYTTFLFKSAKVQSIGDFECLVLITRNHSSGQSLAIEVANACPYESFTLDISAVFENLKLSRKIPFEMTSQAGSIKFAFSAQIETNSWDTHLDVSVNIKEVTTTQILK</sequence>